<name>A0A235CK79_9GAMM</name>
<evidence type="ECO:0000313" key="3">
    <source>
        <dbReference type="Proteomes" id="UP000243640"/>
    </source>
</evidence>
<dbReference type="RefSeq" id="WP_094277841.1">
    <property type="nucleotide sequence ID" value="NZ_NQJF01000005.1"/>
</dbReference>
<protein>
    <recommendedName>
        <fullName evidence="5">GNAT family N-acetyltransferase</fullName>
    </recommendedName>
</protein>
<accession>A0A235CK79</accession>
<dbReference type="Proteomes" id="UP000295058">
    <property type="component" value="Unassembled WGS sequence"/>
</dbReference>
<dbReference type="InterPro" id="IPR016181">
    <property type="entry name" value="Acyl_CoA_acyltransferase"/>
</dbReference>
<gene>
    <name evidence="1" type="ORF">B6S09_07280</name>
    <name evidence="2" type="ORF">LY04_01405</name>
</gene>
<dbReference type="EMBL" id="NQJF01000005">
    <property type="protein sequence ID" value="OYD24991.1"/>
    <property type="molecule type" value="Genomic_DNA"/>
</dbReference>
<dbReference type="Proteomes" id="UP000243640">
    <property type="component" value="Unassembled WGS sequence"/>
</dbReference>
<evidence type="ECO:0000313" key="4">
    <source>
        <dbReference type="Proteomes" id="UP000295058"/>
    </source>
</evidence>
<evidence type="ECO:0008006" key="5">
    <source>
        <dbReference type="Google" id="ProtNLM"/>
    </source>
</evidence>
<dbReference type="OrthoDB" id="583082at2"/>
<reference evidence="1 3" key="1">
    <citation type="submission" date="2017-08" db="EMBL/GenBank/DDBJ databases">
        <title>Draft Genome Sequence of the Marine Bacterium Oceanimonas baumannii ATCC 700832.</title>
        <authorList>
            <person name="Mcclelland W.D."/>
            <person name="Brennan M.A."/>
            <person name="Trachtenberg A.M."/>
            <person name="Maclea K.S."/>
        </authorList>
    </citation>
    <scope>NUCLEOTIDE SEQUENCE [LARGE SCALE GENOMIC DNA]</scope>
    <source>
        <strain evidence="1 3">ATCC 700832</strain>
    </source>
</reference>
<keyword evidence="4" id="KW-1185">Reference proteome</keyword>
<dbReference type="SUPFAM" id="SSF55729">
    <property type="entry name" value="Acyl-CoA N-acyltransferases (Nat)"/>
    <property type="match status" value="1"/>
</dbReference>
<dbReference type="Gene3D" id="3.40.630.30">
    <property type="match status" value="1"/>
</dbReference>
<sequence length="169" mass="19137">MSNIQYIPLNSIAPEAMIPILNKLSTRKHLIAHEAFDLASVKSWINDKLDQDRLEGCIVRAIKLDGKLAGWCGIQSSDLGHEIAIVLDETCWGIGQSVFKSLMVWANDAGLEVVYIHLLYTRPEYRFLRNISQRTFQTEMLGSTFTTYELNVSNFHPANRSKRMPTPLG</sequence>
<proteinExistence type="predicted"/>
<evidence type="ECO:0000313" key="2">
    <source>
        <dbReference type="EMBL" id="TDW59764.1"/>
    </source>
</evidence>
<dbReference type="EMBL" id="SODO01000004">
    <property type="protein sequence ID" value="TDW59764.1"/>
    <property type="molecule type" value="Genomic_DNA"/>
</dbReference>
<reference evidence="2 4" key="2">
    <citation type="submission" date="2019-03" db="EMBL/GenBank/DDBJ databases">
        <title>Genomic Encyclopedia of Archaeal and Bacterial Type Strains, Phase II (KMG-II): from individual species to whole genera.</title>
        <authorList>
            <person name="Goeker M."/>
        </authorList>
    </citation>
    <scope>NUCLEOTIDE SEQUENCE [LARGE SCALE GENOMIC DNA]</scope>
    <source>
        <strain evidence="2 4">DSM 15594</strain>
    </source>
</reference>
<comment type="caution">
    <text evidence="1">The sequence shown here is derived from an EMBL/GenBank/DDBJ whole genome shotgun (WGS) entry which is preliminary data.</text>
</comment>
<organism evidence="1 3">
    <name type="scientific">Oceanimonas baumannii</name>
    <dbReference type="NCBI Taxonomy" id="129578"/>
    <lineage>
        <taxon>Bacteria</taxon>
        <taxon>Pseudomonadati</taxon>
        <taxon>Pseudomonadota</taxon>
        <taxon>Gammaproteobacteria</taxon>
        <taxon>Aeromonadales</taxon>
        <taxon>Aeromonadaceae</taxon>
        <taxon>Oceanimonas</taxon>
    </lineage>
</organism>
<dbReference type="AlphaFoldDB" id="A0A235CK79"/>
<evidence type="ECO:0000313" key="1">
    <source>
        <dbReference type="EMBL" id="OYD24991.1"/>
    </source>
</evidence>